<comment type="caution">
    <text evidence="1">The sequence shown here is derived from an EMBL/GenBank/DDBJ whole genome shotgun (WGS) entry which is preliminary data.</text>
</comment>
<keyword evidence="2" id="KW-1185">Reference proteome</keyword>
<sequence>MFTVSDSVHIRAPIDRCFLLATDLGLVQRTLEMRPVAGKTAGQVVGGDRIVWRGWIFGLPQLHESLITKYERPEFFQDTMVRGRFKRFQHDHQFLEIDGQTLLIDRLRFSLPLGVVGRMVGRHLVVPYVVKLLRLRLTVLKHVAEGEQWRDYLTETAETEGIGPSGILQSPVE</sequence>
<dbReference type="Proteomes" id="UP000269669">
    <property type="component" value="Unassembled WGS sequence"/>
</dbReference>
<dbReference type="CDD" id="cd07820">
    <property type="entry name" value="SRPBCC_3"/>
    <property type="match status" value="1"/>
</dbReference>
<dbReference type="Gene3D" id="3.30.530.20">
    <property type="match status" value="1"/>
</dbReference>
<evidence type="ECO:0000313" key="1">
    <source>
        <dbReference type="EMBL" id="RSL17071.1"/>
    </source>
</evidence>
<dbReference type="SUPFAM" id="SSF55961">
    <property type="entry name" value="Bet v1-like"/>
    <property type="match status" value="1"/>
</dbReference>
<dbReference type="InterPro" id="IPR023393">
    <property type="entry name" value="START-like_dom_sf"/>
</dbReference>
<dbReference type="AlphaFoldDB" id="A0A3R9PA43"/>
<reference evidence="1 2" key="1">
    <citation type="submission" date="2018-12" db="EMBL/GenBank/DDBJ databases">
        <title>Sequencing of bacterial isolates from soil warming experiment in Harvard Forest, Massachusetts, USA.</title>
        <authorList>
            <person name="Deangelis K."/>
        </authorList>
    </citation>
    <scope>NUCLEOTIDE SEQUENCE [LARGE SCALE GENOMIC DNA]</scope>
    <source>
        <strain evidence="1 2">EB153</strain>
    </source>
</reference>
<dbReference type="OrthoDB" id="9801773at2"/>
<organism evidence="1 2">
    <name type="scientific">Edaphobacter aggregans</name>
    <dbReference type="NCBI Taxonomy" id="570835"/>
    <lineage>
        <taxon>Bacteria</taxon>
        <taxon>Pseudomonadati</taxon>
        <taxon>Acidobacteriota</taxon>
        <taxon>Terriglobia</taxon>
        <taxon>Terriglobales</taxon>
        <taxon>Acidobacteriaceae</taxon>
        <taxon>Edaphobacter</taxon>
    </lineage>
</organism>
<proteinExistence type="predicted"/>
<protein>
    <submittedName>
        <fullName evidence="1">Ligand-binding SRPBCC domain-containing protein</fullName>
    </submittedName>
</protein>
<evidence type="ECO:0000313" key="2">
    <source>
        <dbReference type="Proteomes" id="UP000269669"/>
    </source>
</evidence>
<accession>A0A3R9PA43</accession>
<gene>
    <name evidence="1" type="ORF">EDE15_2599</name>
</gene>
<name>A0A3R9PA43_9BACT</name>
<dbReference type="EMBL" id="RSDW01000001">
    <property type="protein sequence ID" value="RSL17071.1"/>
    <property type="molecule type" value="Genomic_DNA"/>
</dbReference>